<evidence type="ECO:0000256" key="4">
    <source>
        <dbReference type="SAM" id="MobiDB-lite"/>
    </source>
</evidence>
<keyword evidence="7" id="KW-1185">Reference proteome</keyword>
<evidence type="ECO:0000313" key="7">
    <source>
        <dbReference type="Proteomes" id="UP000319801"/>
    </source>
</evidence>
<organism evidence="6 7">
    <name type="scientific">Bagarius yarrelli</name>
    <name type="common">Goonch</name>
    <name type="synonym">Bagrus yarrelli</name>
    <dbReference type="NCBI Taxonomy" id="175774"/>
    <lineage>
        <taxon>Eukaryota</taxon>
        <taxon>Metazoa</taxon>
        <taxon>Chordata</taxon>
        <taxon>Craniata</taxon>
        <taxon>Vertebrata</taxon>
        <taxon>Euteleostomi</taxon>
        <taxon>Actinopterygii</taxon>
        <taxon>Neopterygii</taxon>
        <taxon>Teleostei</taxon>
        <taxon>Ostariophysi</taxon>
        <taxon>Siluriformes</taxon>
        <taxon>Sisoridae</taxon>
        <taxon>Sisorinae</taxon>
        <taxon>Bagarius</taxon>
    </lineage>
</organism>
<dbReference type="Pfam" id="PF06602">
    <property type="entry name" value="Myotub-related"/>
    <property type="match status" value="1"/>
</dbReference>
<evidence type="ECO:0000259" key="5">
    <source>
        <dbReference type="PROSITE" id="PS51339"/>
    </source>
</evidence>
<evidence type="ECO:0000256" key="1">
    <source>
        <dbReference type="ARBA" id="ARBA00007471"/>
    </source>
</evidence>
<evidence type="ECO:0000256" key="2">
    <source>
        <dbReference type="PIRSR" id="PIRSR630564-2"/>
    </source>
</evidence>
<dbReference type="GO" id="GO:0004438">
    <property type="term" value="F:phosphatidylinositol-3-phosphate phosphatase activity"/>
    <property type="evidence" value="ECO:0007669"/>
    <property type="project" value="TreeGrafter"/>
</dbReference>
<keyword evidence="3" id="KW-0175">Coiled coil</keyword>
<dbReference type="PROSITE" id="PS51339">
    <property type="entry name" value="PPASE_MYOTUBULARIN"/>
    <property type="match status" value="1"/>
</dbReference>
<dbReference type="GO" id="GO:0005635">
    <property type="term" value="C:nuclear envelope"/>
    <property type="evidence" value="ECO:0007669"/>
    <property type="project" value="TreeGrafter"/>
</dbReference>
<protein>
    <submittedName>
        <fullName evidence="6">Myotubularin-related protein 8</fullName>
    </submittedName>
</protein>
<feature type="compositionally biased region" description="Basic and acidic residues" evidence="4">
    <location>
        <begin position="498"/>
        <end position="508"/>
    </location>
</feature>
<dbReference type="PANTHER" id="PTHR10807">
    <property type="entry name" value="MYOTUBULARIN-RELATED"/>
    <property type="match status" value="1"/>
</dbReference>
<dbReference type="PANTHER" id="PTHR10807:SF36">
    <property type="entry name" value="MYOTUBULARIN-RELATED PROTEIN 8"/>
    <property type="match status" value="1"/>
</dbReference>
<comment type="similarity">
    <text evidence="1">Belongs to the protein-tyrosine phosphatase family. Non-receptor class myotubularin subfamily.</text>
</comment>
<evidence type="ECO:0000256" key="3">
    <source>
        <dbReference type="SAM" id="Coils"/>
    </source>
</evidence>
<feature type="region of interest" description="Disordered" evidence="4">
    <location>
        <begin position="471"/>
        <end position="508"/>
    </location>
</feature>
<sequence>MSEEQEIMSKLENIKEIRNKTVQMEKLKARLRSEFATLESEEKHLREYKQEMELLLQEKMAHVEELRLIHADINVQSADERRRGWDLININADFSRMGLPNEFWEISDLNSSYEVRALPVRVSSLALPVNTDCDVFSVPQLCSTYPSTLGFPKCASVATAAICRCSQPLSGLSSRCIEDEQMLQDVSEANPNCPFIYVVDTRPKLNAMANRAAGKGYENEDNYANIRFHFQGIENIHVMRTSLQKLLELCAQKIVSMSDFLTGLENSGWLRHIKAVMDAGVFLAKVLIEREWVAFGHKFSQRCGHVEGDPKEVSPVFTQFVECVWQLMEQFPCAFQFNEHFLLSIHEHVYSCHYGNFICNNQREREQLRFWCGMYNRYDKGLHPRQSVLNKLLSLTVRQTFEERTMTELQKKLAIADGVLSASDGTVDSLPAQDGHPEATPTPTSSSSSSSIIFVQANGGCTFVSDCAGGDAASDQENNERVIEDNAVSMTTKSANVKAEERGLLESP</sequence>
<dbReference type="InterPro" id="IPR018482">
    <property type="entry name" value="Znf-C4H2"/>
</dbReference>
<feature type="compositionally biased region" description="Low complexity" evidence="4">
    <location>
        <begin position="441"/>
        <end position="450"/>
    </location>
</feature>
<dbReference type="Proteomes" id="UP000319801">
    <property type="component" value="Unassembled WGS sequence"/>
</dbReference>
<dbReference type="InterPro" id="IPR029021">
    <property type="entry name" value="Prot-tyrosine_phosphatase-like"/>
</dbReference>
<dbReference type="GO" id="GO:0046856">
    <property type="term" value="P:phosphatidylinositol dephosphorylation"/>
    <property type="evidence" value="ECO:0007669"/>
    <property type="project" value="TreeGrafter"/>
</dbReference>
<feature type="domain" description="Myotubularin phosphatase" evidence="5">
    <location>
        <begin position="84"/>
        <end position="508"/>
    </location>
</feature>
<dbReference type="SUPFAM" id="SSF52799">
    <property type="entry name" value="(Phosphotyrosine protein) phosphatases II"/>
    <property type="match status" value="1"/>
</dbReference>
<dbReference type="GO" id="GO:0106018">
    <property type="term" value="F:phosphatidylinositol-3,5-bisphosphate phosphatase activity"/>
    <property type="evidence" value="ECO:0007669"/>
    <property type="project" value="TreeGrafter"/>
</dbReference>
<name>A0A556VWF6_BAGYA</name>
<dbReference type="InterPro" id="IPR010569">
    <property type="entry name" value="Myotubularin-like_Pase_dom"/>
</dbReference>
<proteinExistence type="inferred from homology"/>
<comment type="caution">
    <text evidence="6">The sequence shown here is derived from an EMBL/GenBank/DDBJ whole genome shotgun (WGS) entry which is preliminary data.</text>
</comment>
<dbReference type="GO" id="GO:0005737">
    <property type="term" value="C:cytoplasm"/>
    <property type="evidence" value="ECO:0007669"/>
    <property type="project" value="TreeGrafter"/>
</dbReference>
<dbReference type="InterPro" id="IPR030564">
    <property type="entry name" value="Myotubularin"/>
</dbReference>
<feature type="region of interest" description="Disordered" evidence="4">
    <location>
        <begin position="426"/>
        <end position="450"/>
    </location>
</feature>
<evidence type="ECO:0000313" key="6">
    <source>
        <dbReference type="EMBL" id="TUE36587.1"/>
    </source>
</evidence>
<feature type="binding site" evidence="2">
    <location>
        <begin position="235"/>
        <end position="236"/>
    </location>
    <ligand>
        <name>substrate</name>
    </ligand>
</feature>
<reference evidence="6 7" key="1">
    <citation type="journal article" date="2019" name="Genome Biol. Evol.">
        <title>Whole-Genome Sequencing of the Giant Devil Catfish, Bagarius yarrelli.</title>
        <authorList>
            <person name="Jiang W."/>
            <person name="Lv Y."/>
            <person name="Cheng L."/>
            <person name="Yang K."/>
            <person name="Chao B."/>
            <person name="Wang X."/>
            <person name="Li Y."/>
            <person name="Pan X."/>
            <person name="You X."/>
            <person name="Zhang Y."/>
            <person name="Yang J."/>
            <person name="Li J."/>
            <person name="Zhang X."/>
            <person name="Liu S."/>
            <person name="Sun C."/>
            <person name="Yang J."/>
            <person name="Shi Q."/>
        </authorList>
    </citation>
    <scope>NUCLEOTIDE SEQUENCE [LARGE SCALE GENOMIC DNA]</scope>
    <source>
        <strain evidence="6">JWS20170419001</strain>
        <tissue evidence="6">Muscle</tissue>
    </source>
</reference>
<feature type="coiled-coil region" evidence="3">
    <location>
        <begin position="14"/>
        <end position="65"/>
    </location>
</feature>
<dbReference type="Pfam" id="PF10146">
    <property type="entry name" value="zf-C4H2"/>
    <property type="match status" value="1"/>
</dbReference>
<dbReference type="AlphaFoldDB" id="A0A556VWF6"/>
<accession>A0A556VWF6</accession>
<dbReference type="OrthoDB" id="271628at2759"/>
<gene>
    <name evidence="6" type="ORF">Baya_16727</name>
</gene>
<dbReference type="EMBL" id="VCAZ01000350">
    <property type="protein sequence ID" value="TUE36587.1"/>
    <property type="molecule type" value="Genomic_DNA"/>
</dbReference>